<organism evidence="8 9">
    <name type="scientific">Rubrimonas cliftonensis</name>
    <dbReference type="NCBI Taxonomy" id="89524"/>
    <lineage>
        <taxon>Bacteria</taxon>
        <taxon>Pseudomonadati</taxon>
        <taxon>Pseudomonadota</taxon>
        <taxon>Alphaproteobacteria</taxon>
        <taxon>Rhodobacterales</taxon>
        <taxon>Paracoccaceae</taxon>
        <taxon>Rubrimonas</taxon>
    </lineage>
</organism>
<dbReference type="RefSeq" id="WP_093253853.1">
    <property type="nucleotide sequence ID" value="NZ_FNQM01000006.1"/>
</dbReference>
<accession>A0A1H4C707</accession>
<comment type="subunit">
    <text evidence="4">The basal body constitutes a major portion of the flagellar organelle and consists of five rings (E,L,P,S, and M) mounted on a central rod. The rod consists of about 26 subunits of FlgG in the distal portion, and FlgB, FlgC and FlgF are thought to build up the proximal portion of the rod with about 6 subunits each.</text>
</comment>
<dbReference type="Pfam" id="PF22692">
    <property type="entry name" value="LlgE_F_G_D1"/>
    <property type="match status" value="1"/>
</dbReference>
<dbReference type="OrthoDB" id="9804559at2"/>
<gene>
    <name evidence="8" type="ORF">SAMN05444370_106236</name>
</gene>
<keyword evidence="3 4" id="KW-0975">Bacterial flagellum</keyword>
<dbReference type="InterPro" id="IPR020013">
    <property type="entry name" value="Flagellar_FlgE/F/G"/>
</dbReference>
<dbReference type="AlphaFoldDB" id="A0A1H4C707"/>
<reference evidence="8 9" key="1">
    <citation type="submission" date="2016-10" db="EMBL/GenBank/DDBJ databases">
        <authorList>
            <person name="de Groot N.N."/>
        </authorList>
    </citation>
    <scope>NUCLEOTIDE SEQUENCE [LARGE SCALE GENOMIC DNA]</scope>
    <source>
        <strain evidence="8 9">DSM 15345</strain>
    </source>
</reference>
<evidence type="ECO:0000259" key="5">
    <source>
        <dbReference type="Pfam" id="PF00460"/>
    </source>
</evidence>
<dbReference type="GO" id="GO:0030694">
    <property type="term" value="C:bacterial-type flagellum basal body, rod"/>
    <property type="evidence" value="ECO:0007669"/>
    <property type="project" value="UniProtKB-UniRule"/>
</dbReference>
<dbReference type="NCBIfam" id="NF009332">
    <property type="entry name" value="PRK12690.1"/>
    <property type="match status" value="1"/>
</dbReference>
<dbReference type="InterPro" id="IPR012836">
    <property type="entry name" value="FlgF"/>
</dbReference>
<keyword evidence="8" id="KW-0966">Cell projection</keyword>
<keyword evidence="9" id="KW-1185">Reference proteome</keyword>
<dbReference type="NCBIfam" id="TIGR02490">
    <property type="entry name" value="flgF"/>
    <property type="match status" value="1"/>
</dbReference>
<dbReference type="Proteomes" id="UP000198703">
    <property type="component" value="Unassembled WGS sequence"/>
</dbReference>
<feature type="domain" description="Flagellar basal-body/hook protein C-terminal" evidence="6">
    <location>
        <begin position="189"/>
        <end position="232"/>
    </location>
</feature>
<keyword evidence="8" id="KW-0969">Cilium</keyword>
<dbReference type="GO" id="GO:0071978">
    <property type="term" value="P:bacterial-type flagellum-dependent swarming motility"/>
    <property type="evidence" value="ECO:0007669"/>
    <property type="project" value="TreeGrafter"/>
</dbReference>
<feature type="domain" description="Flagellar basal body rod protein N-terminal" evidence="5">
    <location>
        <begin position="6"/>
        <end position="35"/>
    </location>
</feature>
<protein>
    <recommendedName>
        <fullName evidence="4">Flagellar basal-body rod protein FlgF</fullName>
    </recommendedName>
</protein>
<evidence type="ECO:0000259" key="7">
    <source>
        <dbReference type="Pfam" id="PF22692"/>
    </source>
</evidence>
<evidence type="ECO:0000256" key="2">
    <source>
        <dbReference type="ARBA" id="ARBA00009677"/>
    </source>
</evidence>
<comment type="similarity">
    <text evidence="2 4">Belongs to the flagella basal body rod proteins family.</text>
</comment>
<dbReference type="SUPFAM" id="SSF117143">
    <property type="entry name" value="Flagellar hook protein flgE"/>
    <property type="match status" value="1"/>
</dbReference>
<proteinExistence type="inferred from homology"/>
<comment type="subcellular location">
    <subcellularLocation>
        <location evidence="1 4">Bacterial flagellum basal body</location>
    </subcellularLocation>
</comment>
<dbReference type="InterPro" id="IPR001444">
    <property type="entry name" value="Flag_bb_rod_N"/>
</dbReference>
<evidence type="ECO:0000256" key="1">
    <source>
        <dbReference type="ARBA" id="ARBA00004117"/>
    </source>
</evidence>
<dbReference type="STRING" id="89524.SAMN05444370_106236"/>
<dbReference type="PANTHER" id="PTHR30435:SF19">
    <property type="entry name" value="FLAGELLAR BASAL-BODY ROD PROTEIN FLGG"/>
    <property type="match status" value="1"/>
</dbReference>
<dbReference type="InterPro" id="IPR053967">
    <property type="entry name" value="LlgE_F_G-like_D1"/>
</dbReference>
<keyword evidence="8" id="KW-0282">Flagellum</keyword>
<dbReference type="EMBL" id="FNQM01000006">
    <property type="protein sequence ID" value="SEA56093.1"/>
    <property type="molecule type" value="Genomic_DNA"/>
</dbReference>
<evidence type="ECO:0000256" key="4">
    <source>
        <dbReference type="RuleBase" id="RU362116"/>
    </source>
</evidence>
<dbReference type="InterPro" id="IPR010930">
    <property type="entry name" value="Flg_bb/hook_C_dom"/>
</dbReference>
<evidence type="ECO:0000313" key="9">
    <source>
        <dbReference type="Proteomes" id="UP000198703"/>
    </source>
</evidence>
<dbReference type="PROSITE" id="PS00588">
    <property type="entry name" value="FLAGELLA_BB_ROD"/>
    <property type="match status" value="1"/>
</dbReference>
<dbReference type="NCBIfam" id="TIGR03506">
    <property type="entry name" value="FlgEFG_subfam"/>
    <property type="match status" value="1"/>
</dbReference>
<evidence type="ECO:0000259" key="6">
    <source>
        <dbReference type="Pfam" id="PF06429"/>
    </source>
</evidence>
<dbReference type="InterPro" id="IPR019776">
    <property type="entry name" value="Flagellar_basal_body_rod_CS"/>
</dbReference>
<name>A0A1H4C707_9RHOB</name>
<evidence type="ECO:0000313" key="8">
    <source>
        <dbReference type="EMBL" id="SEA56093.1"/>
    </source>
</evidence>
<evidence type="ECO:0000256" key="3">
    <source>
        <dbReference type="ARBA" id="ARBA00023143"/>
    </source>
</evidence>
<dbReference type="InterPro" id="IPR037925">
    <property type="entry name" value="FlgE/F/G-like"/>
</dbReference>
<dbReference type="Pfam" id="PF00460">
    <property type="entry name" value="Flg_bb_rod"/>
    <property type="match status" value="1"/>
</dbReference>
<sequence length="239" mass="24732">MDNPGYIGVTRMNGLADELRAIANNIANSSTAGYRAEALVFAEVLAEADVEGGAIAMSAPRAHYTLETGGAMKATGGDLDLAIDGEGYFQVTTPDGPRLTRAGAFTLSPEGEVLTPDGHLLLDQGGAPVNIPPGSGKIAIGPDGAVSADGAPVAQIGLFAADAGKMLRQDGVLFRIDGDPEPAQGAKVVQGFIEGSNVRPMVEMSRLIEVQRAYEAGQSILDMEDNRLRKAVETLGRVG</sequence>
<feature type="domain" description="Flagellar hook protein FlgE/F/G-like D1" evidence="7">
    <location>
        <begin position="82"/>
        <end position="148"/>
    </location>
</feature>
<dbReference type="PANTHER" id="PTHR30435">
    <property type="entry name" value="FLAGELLAR PROTEIN"/>
    <property type="match status" value="1"/>
</dbReference>
<dbReference type="Pfam" id="PF06429">
    <property type="entry name" value="Flg_bbr_C"/>
    <property type="match status" value="1"/>
</dbReference>